<keyword evidence="7" id="KW-0406">Ion transport</keyword>
<keyword evidence="6" id="KW-0732">Signal</keyword>
<evidence type="ECO:0000256" key="8">
    <source>
        <dbReference type="ARBA" id="ARBA00023114"/>
    </source>
</evidence>
<sequence length="336" mass="35283">MKQVWSAAIVLGAVLGHAPAQSNVVLYGELDAGLGQRYTMNDVGFISSYTGVSRWGLRGSEDLGGGLKADFHFESGVIDLGSGAVAGNGGFNRQAWVGLSGAFGALTMGRSSTPEARNIAIFDLNDSAEGSSALRNLGLAANGSLGGSSRQNSQIQYSTPKFGGFDARVGYVFKENRGGSPNKDFLQVSGRYSNGGLMLGAAVQAKVSSEPGNRTGYTLAAKYDFKVVEVSGLFKQRETELAGRGFGLGAAVPFGSFTVGLQGARLTNSSNPSYKKATAYELFGNYKFSSRTRLYAAYGRMNDSGQLLNGTTNSTTGERMPTPKGNTYGVGIVHKF</sequence>
<evidence type="ECO:0000256" key="5">
    <source>
        <dbReference type="ARBA" id="ARBA00022692"/>
    </source>
</evidence>
<evidence type="ECO:0000256" key="4">
    <source>
        <dbReference type="ARBA" id="ARBA00022452"/>
    </source>
</evidence>
<keyword evidence="13" id="KW-1185">Reference proteome</keyword>
<dbReference type="EMBL" id="SSWX01000014">
    <property type="protein sequence ID" value="THJ32628.1"/>
    <property type="molecule type" value="Genomic_DNA"/>
</dbReference>
<dbReference type="GO" id="GO:0015288">
    <property type="term" value="F:porin activity"/>
    <property type="evidence" value="ECO:0007669"/>
    <property type="project" value="UniProtKB-KW"/>
</dbReference>
<dbReference type="CDD" id="cd00342">
    <property type="entry name" value="gram_neg_porins"/>
    <property type="match status" value="1"/>
</dbReference>
<dbReference type="Gene3D" id="2.40.160.10">
    <property type="entry name" value="Porin"/>
    <property type="match status" value="1"/>
</dbReference>
<comment type="subcellular location">
    <subcellularLocation>
        <location evidence="1">Cell outer membrane</location>
        <topology evidence="1">Multi-pass membrane protein</topology>
    </subcellularLocation>
</comment>
<accession>A0A4S5BRY0</accession>
<evidence type="ECO:0000256" key="3">
    <source>
        <dbReference type="ARBA" id="ARBA00022448"/>
    </source>
</evidence>
<dbReference type="InterPro" id="IPR050298">
    <property type="entry name" value="Gram-neg_bact_OMP"/>
</dbReference>
<dbReference type="OrthoDB" id="6975458at2"/>
<dbReference type="InterPro" id="IPR033900">
    <property type="entry name" value="Gram_neg_porin_domain"/>
</dbReference>
<dbReference type="PANTHER" id="PTHR34501:SF9">
    <property type="entry name" value="MAJOR OUTER MEMBRANE PROTEIN P.IA"/>
    <property type="match status" value="1"/>
</dbReference>
<dbReference type="InterPro" id="IPR023614">
    <property type="entry name" value="Porin_dom_sf"/>
</dbReference>
<evidence type="ECO:0000259" key="11">
    <source>
        <dbReference type="Pfam" id="PF13609"/>
    </source>
</evidence>
<comment type="subunit">
    <text evidence="2">Homotrimer.</text>
</comment>
<comment type="caution">
    <text evidence="12">The sequence shown here is derived from an EMBL/GenBank/DDBJ whole genome shotgun (WGS) entry which is preliminary data.</text>
</comment>
<feature type="domain" description="Porin" evidence="11">
    <location>
        <begin position="7"/>
        <end position="305"/>
    </location>
</feature>
<gene>
    <name evidence="12" type="ORF">E8K88_11655</name>
</gene>
<evidence type="ECO:0000256" key="7">
    <source>
        <dbReference type="ARBA" id="ARBA00023065"/>
    </source>
</evidence>
<dbReference type="RefSeq" id="WP_136406844.1">
    <property type="nucleotide sequence ID" value="NZ_JARXRQ010000011.1"/>
</dbReference>
<protein>
    <submittedName>
        <fullName evidence="12">Porin</fullName>
    </submittedName>
</protein>
<organism evidence="12 13">
    <name type="scientific">Lampropedia aestuarii</name>
    <dbReference type="NCBI Taxonomy" id="2562762"/>
    <lineage>
        <taxon>Bacteria</taxon>
        <taxon>Pseudomonadati</taxon>
        <taxon>Pseudomonadota</taxon>
        <taxon>Betaproteobacteria</taxon>
        <taxon>Burkholderiales</taxon>
        <taxon>Comamonadaceae</taxon>
        <taxon>Lampropedia</taxon>
    </lineage>
</organism>
<dbReference type="Proteomes" id="UP000306236">
    <property type="component" value="Unassembled WGS sequence"/>
</dbReference>
<evidence type="ECO:0000313" key="13">
    <source>
        <dbReference type="Proteomes" id="UP000306236"/>
    </source>
</evidence>
<dbReference type="PANTHER" id="PTHR34501">
    <property type="entry name" value="PROTEIN YDDL-RELATED"/>
    <property type="match status" value="1"/>
</dbReference>
<keyword evidence="10" id="KW-0998">Cell outer membrane</keyword>
<keyword evidence="9" id="KW-0472">Membrane</keyword>
<dbReference type="GO" id="GO:0006811">
    <property type="term" value="P:monoatomic ion transport"/>
    <property type="evidence" value="ECO:0007669"/>
    <property type="project" value="UniProtKB-KW"/>
</dbReference>
<evidence type="ECO:0000256" key="6">
    <source>
        <dbReference type="ARBA" id="ARBA00022729"/>
    </source>
</evidence>
<evidence type="ECO:0000256" key="10">
    <source>
        <dbReference type="ARBA" id="ARBA00023237"/>
    </source>
</evidence>
<evidence type="ECO:0000313" key="12">
    <source>
        <dbReference type="EMBL" id="THJ32628.1"/>
    </source>
</evidence>
<dbReference type="GO" id="GO:0009279">
    <property type="term" value="C:cell outer membrane"/>
    <property type="evidence" value="ECO:0007669"/>
    <property type="project" value="UniProtKB-SubCell"/>
</dbReference>
<reference evidence="12 13" key="1">
    <citation type="submission" date="2019-04" db="EMBL/GenBank/DDBJ databases">
        <title>Lampropedia sp YIM MLB12 draf genome.</title>
        <authorList>
            <person name="Wang Y.-X."/>
        </authorList>
    </citation>
    <scope>NUCLEOTIDE SEQUENCE [LARGE SCALE GENOMIC DNA]</scope>
    <source>
        <strain evidence="12 13">YIM MLB12</strain>
    </source>
</reference>
<dbReference type="Pfam" id="PF13609">
    <property type="entry name" value="Porin_4"/>
    <property type="match status" value="1"/>
</dbReference>
<evidence type="ECO:0000256" key="9">
    <source>
        <dbReference type="ARBA" id="ARBA00023136"/>
    </source>
</evidence>
<keyword evidence="5" id="KW-0812">Transmembrane</keyword>
<evidence type="ECO:0000256" key="1">
    <source>
        <dbReference type="ARBA" id="ARBA00004571"/>
    </source>
</evidence>
<name>A0A4S5BRY0_9BURK</name>
<dbReference type="AlphaFoldDB" id="A0A4S5BRY0"/>
<keyword evidence="8" id="KW-0626">Porin</keyword>
<proteinExistence type="predicted"/>
<keyword evidence="4" id="KW-1134">Transmembrane beta strand</keyword>
<dbReference type="SUPFAM" id="SSF56935">
    <property type="entry name" value="Porins"/>
    <property type="match status" value="1"/>
</dbReference>
<dbReference type="GO" id="GO:0046930">
    <property type="term" value="C:pore complex"/>
    <property type="evidence" value="ECO:0007669"/>
    <property type="project" value="UniProtKB-KW"/>
</dbReference>
<keyword evidence="3" id="KW-0813">Transport</keyword>
<evidence type="ECO:0000256" key="2">
    <source>
        <dbReference type="ARBA" id="ARBA00011233"/>
    </source>
</evidence>